<sequence length="68" mass="7314">GIKVPGGSHALESKKAIRFIPVSTIDDVANTPEGAGFHPTFTHQMFGDEEEISGYTHASVKVCTRVML</sequence>
<dbReference type="EMBL" id="KQ246110">
    <property type="protein sequence ID" value="KNC73080.1"/>
    <property type="molecule type" value="Genomic_DNA"/>
</dbReference>
<dbReference type="Gene3D" id="3.90.360.10">
    <property type="entry name" value="Histone acetyl transferase 1 (HAT1), N-terminal domain"/>
    <property type="match status" value="1"/>
</dbReference>
<feature type="domain" description="Histone acetyl transferase HAT1 N-terminal" evidence="1">
    <location>
        <begin position="11"/>
        <end position="64"/>
    </location>
</feature>
<organism evidence="2 3">
    <name type="scientific">Sphaeroforma arctica JP610</name>
    <dbReference type="NCBI Taxonomy" id="667725"/>
    <lineage>
        <taxon>Eukaryota</taxon>
        <taxon>Ichthyosporea</taxon>
        <taxon>Ichthyophonida</taxon>
        <taxon>Sphaeroforma</taxon>
    </lineage>
</organism>
<dbReference type="Proteomes" id="UP000054560">
    <property type="component" value="Unassembled WGS sequence"/>
</dbReference>
<dbReference type="AlphaFoldDB" id="A0A0L0F8P8"/>
<dbReference type="SUPFAM" id="SSF55729">
    <property type="entry name" value="Acyl-CoA N-acyltransferases (Nat)"/>
    <property type="match status" value="1"/>
</dbReference>
<gene>
    <name evidence="2" type="ORF">SARC_14361</name>
</gene>
<feature type="non-terminal residue" evidence="2">
    <location>
        <position position="1"/>
    </location>
</feature>
<dbReference type="OrthoDB" id="10253098at2759"/>
<dbReference type="InterPro" id="IPR016181">
    <property type="entry name" value="Acyl_CoA_acyltransferase"/>
</dbReference>
<protein>
    <recommendedName>
        <fullName evidence="1">Histone acetyl transferase HAT1 N-terminal domain-containing protein</fullName>
    </recommendedName>
</protein>
<dbReference type="InterPro" id="IPR037113">
    <property type="entry name" value="Hat1_N_sf"/>
</dbReference>
<dbReference type="InterPro" id="IPR019467">
    <property type="entry name" value="Hat1_N"/>
</dbReference>
<proteinExistence type="predicted"/>
<keyword evidence="3" id="KW-1185">Reference proteome</keyword>
<evidence type="ECO:0000259" key="1">
    <source>
        <dbReference type="Pfam" id="PF10394"/>
    </source>
</evidence>
<reference evidence="2 3" key="1">
    <citation type="submission" date="2011-02" db="EMBL/GenBank/DDBJ databases">
        <title>The Genome Sequence of Sphaeroforma arctica JP610.</title>
        <authorList>
            <consortium name="The Broad Institute Genome Sequencing Platform"/>
            <person name="Russ C."/>
            <person name="Cuomo C."/>
            <person name="Young S.K."/>
            <person name="Zeng Q."/>
            <person name="Gargeya S."/>
            <person name="Alvarado L."/>
            <person name="Berlin A."/>
            <person name="Chapman S.B."/>
            <person name="Chen Z."/>
            <person name="Freedman E."/>
            <person name="Gellesch M."/>
            <person name="Goldberg J."/>
            <person name="Griggs A."/>
            <person name="Gujja S."/>
            <person name="Heilman E."/>
            <person name="Heiman D."/>
            <person name="Howarth C."/>
            <person name="Mehta T."/>
            <person name="Neiman D."/>
            <person name="Pearson M."/>
            <person name="Roberts A."/>
            <person name="Saif S."/>
            <person name="Shea T."/>
            <person name="Shenoy N."/>
            <person name="Sisk P."/>
            <person name="Stolte C."/>
            <person name="Sykes S."/>
            <person name="White J."/>
            <person name="Yandava C."/>
            <person name="Burger G."/>
            <person name="Gray M.W."/>
            <person name="Holland P.W.H."/>
            <person name="King N."/>
            <person name="Lang F.B.F."/>
            <person name="Roger A.J."/>
            <person name="Ruiz-Trillo I."/>
            <person name="Haas B."/>
            <person name="Nusbaum C."/>
            <person name="Birren B."/>
        </authorList>
    </citation>
    <scope>NUCLEOTIDE SEQUENCE [LARGE SCALE GENOMIC DNA]</scope>
    <source>
        <strain evidence="2 3">JP610</strain>
    </source>
</reference>
<dbReference type="Pfam" id="PF10394">
    <property type="entry name" value="Hat1_N"/>
    <property type="match status" value="1"/>
</dbReference>
<dbReference type="GO" id="GO:0006325">
    <property type="term" value="P:chromatin organization"/>
    <property type="evidence" value="ECO:0007669"/>
    <property type="project" value="InterPro"/>
</dbReference>
<evidence type="ECO:0000313" key="3">
    <source>
        <dbReference type="Proteomes" id="UP000054560"/>
    </source>
</evidence>
<dbReference type="GeneID" id="25914865"/>
<dbReference type="RefSeq" id="XP_014146982.1">
    <property type="nucleotide sequence ID" value="XM_014291507.1"/>
</dbReference>
<name>A0A0L0F8P8_9EUKA</name>
<evidence type="ECO:0000313" key="2">
    <source>
        <dbReference type="EMBL" id="KNC73080.1"/>
    </source>
</evidence>
<accession>A0A0L0F8P8</accession>